<dbReference type="STRING" id="97972.A0A2V1DLF3"/>
<sequence>MDEPGSQRNASHCPVCKKPYTNASDARAKSRHRSYCRKKYQSGPYSRRKACDECVRSKVRCSADPKGCSRCAERGVTCIYQGTLKQDTNIANSGFEEVATSLRLNDATDVDVQSAGLNESMPDDLNGPSVRTEETNWNSTLSFEIFNWERNLFDPEWSSASDLTTSLAEGYALESPIDTSPSHSELHTASTTLTIPQQLIQAPSSIPASLAFQDPSSLFERRKFSEQDLELTSDLALHILRSYPYMIASQDSVPPFIHPKYRILSEHETKRPSSLDAALKFAKMLLHSRRVNGSLVWGLIRMEQERIFSEYRSFNRWEVLEALQSLIMYTLLRIVEGRRVYTSFGTQLLASITALCNHISANFGNMIDSDELSGQMILWKDWVYFESRRRTATIALIITSVIHAQVTTPCHAIPEYNRSLAPSPKALWHAENEMDWVVGYTDYLDANAAHGMLRNSDLVGLKGVAGEQHNRWYAHADSFGHFVTLMSDMIV</sequence>
<evidence type="ECO:0000256" key="4">
    <source>
        <dbReference type="ARBA" id="ARBA00023163"/>
    </source>
</evidence>
<evidence type="ECO:0000256" key="5">
    <source>
        <dbReference type="ARBA" id="ARBA00023242"/>
    </source>
</evidence>
<feature type="domain" description="Zn(2)-C6 fungal-type" evidence="6">
    <location>
        <begin position="50"/>
        <end position="80"/>
    </location>
</feature>
<dbReference type="AlphaFoldDB" id="A0A2V1DLF3"/>
<dbReference type="GO" id="GO:0008270">
    <property type="term" value="F:zinc ion binding"/>
    <property type="evidence" value="ECO:0007669"/>
    <property type="project" value="InterPro"/>
</dbReference>
<evidence type="ECO:0000259" key="6">
    <source>
        <dbReference type="PROSITE" id="PS50048"/>
    </source>
</evidence>
<evidence type="ECO:0000256" key="1">
    <source>
        <dbReference type="ARBA" id="ARBA00022723"/>
    </source>
</evidence>
<keyword evidence="8" id="KW-1185">Reference proteome</keyword>
<dbReference type="PROSITE" id="PS50048">
    <property type="entry name" value="ZN2_CY6_FUNGAL_2"/>
    <property type="match status" value="1"/>
</dbReference>
<dbReference type="PANTHER" id="PTHR47660">
    <property type="entry name" value="TRANSCRIPTION FACTOR WITH C2H2 AND ZN(2)-CYS(6) DNA BINDING DOMAIN (EUROFUNG)-RELATED-RELATED"/>
    <property type="match status" value="1"/>
</dbReference>
<dbReference type="Pfam" id="PF00172">
    <property type="entry name" value="Zn_clus"/>
    <property type="match status" value="1"/>
</dbReference>
<accession>A0A2V1DLF3</accession>
<dbReference type="InterPro" id="IPR036864">
    <property type="entry name" value="Zn2-C6_fun-type_DNA-bd_sf"/>
</dbReference>
<dbReference type="CDD" id="cd00067">
    <property type="entry name" value="GAL4"/>
    <property type="match status" value="1"/>
</dbReference>
<dbReference type="InterPro" id="IPR001138">
    <property type="entry name" value="Zn2Cys6_DnaBD"/>
</dbReference>
<dbReference type="SUPFAM" id="SSF57701">
    <property type="entry name" value="Zn2/Cys6 DNA-binding domain"/>
    <property type="match status" value="1"/>
</dbReference>
<reference evidence="7 8" key="1">
    <citation type="journal article" date="2018" name="Sci. Rep.">
        <title>Comparative genomics provides insights into the lifestyle and reveals functional heterogeneity of dark septate endophytic fungi.</title>
        <authorList>
            <person name="Knapp D.G."/>
            <person name="Nemeth J.B."/>
            <person name="Barry K."/>
            <person name="Hainaut M."/>
            <person name="Henrissat B."/>
            <person name="Johnson J."/>
            <person name="Kuo A."/>
            <person name="Lim J.H.P."/>
            <person name="Lipzen A."/>
            <person name="Nolan M."/>
            <person name="Ohm R.A."/>
            <person name="Tamas L."/>
            <person name="Grigoriev I.V."/>
            <person name="Spatafora J.W."/>
            <person name="Nagy L.G."/>
            <person name="Kovacs G.M."/>
        </authorList>
    </citation>
    <scope>NUCLEOTIDE SEQUENCE [LARGE SCALE GENOMIC DNA]</scope>
    <source>
        <strain evidence="7 8">DSE2036</strain>
    </source>
</reference>
<dbReference type="GO" id="GO:0000981">
    <property type="term" value="F:DNA-binding transcription factor activity, RNA polymerase II-specific"/>
    <property type="evidence" value="ECO:0007669"/>
    <property type="project" value="InterPro"/>
</dbReference>
<name>A0A2V1DLF3_9PLEO</name>
<keyword evidence="4" id="KW-0804">Transcription</keyword>
<gene>
    <name evidence="7" type="ORF">DM02DRAFT_615606</name>
</gene>
<dbReference type="EMBL" id="KZ805408">
    <property type="protein sequence ID" value="PVH98671.1"/>
    <property type="molecule type" value="Genomic_DNA"/>
</dbReference>
<dbReference type="PANTHER" id="PTHR47660:SF3">
    <property type="entry name" value="FINGER DOMAIN PROTEIN, PUTATIVE (AFU_ORTHOLOGUE AFUA_4G03310)-RELATED"/>
    <property type="match status" value="1"/>
</dbReference>
<evidence type="ECO:0000256" key="2">
    <source>
        <dbReference type="ARBA" id="ARBA00022833"/>
    </source>
</evidence>
<dbReference type="SMART" id="SM00066">
    <property type="entry name" value="GAL4"/>
    <property type="match status" value="1"/>
</dbReference>
<dbReference type="Proteomes" id="UP000244855">
    <property type="component" value="Unassembled WGS sequence"/>
</dbReference>
<dbReference type="Gene3D" id="4.10.240.10">
    <property type="entry name" value="Zn(2)-C6 fungal-type DNA-binding domain"/>
    <property type="match status" value="1"/>
</dbReference>
<keyword evidence="1" id="KW-0479">Metal-binding</keyword>
<keyword evidence="5" id="KW-0539">Nucleus</keyword>
<dbReference type="OrthoDB" id="5423818at2759"/>
<protein>
    <recommendedName>
        <fullName evidence="6">Zn(2)-C6 fungal-type domain-containing protein</fullName>
    </recommendedName>
</protein>
<organism evidence="7 8">
    <name type="scientific">Periconia macrospinosa</name>
    <dbReference type="NCBI Taxonomy" id="97972"/>
    <lineage>
        <taxon>Eukaryota</taxon>
        <taxon>Fungi</taxon>
        <taxon>Dikarya</taxon>
        <taxon>Ascomycota</taxon>
        <taxon>Pezizomycotina</taxon>
        <taxon>Dothideomycetes</taxon>
        <taxon>Pleosporomycetidae</taxon>
        <taxon>Pleosporales</taxon>
        <taxon>Massarineae</taxon>
        <taxon>Periconiaceae</taxon>
        <taxon>Periconia</taxon>
    </lineage>
</organism>
<evidence type="ECO:0000313" key="7">
    <source>
        <dbReference type="EMBL" id="PVH98671.1"/>
    </source>
</evidence>
<evidence type="ECO:0000256" key="3">
    <source>
        <dbReference type="ARBA" id="ARBA00023015"/>
    </source>
</evidence>
<evidence type="ECO:0000313" key="8">
    <source>
        <dbReference type="Proteomes" id="UP000244855"/>
    </source>
</evidence>
<keyword evidence="2" id="KW-0862">Zinc</keyword>
<keyword evidence="3" id="KW-0805">Transcription regulation</keyword>
<proteinExistence type="predicted"/>